<organism evidence="5 6">
    <name type="scientific">Staphylotrichum tortipilum</name>
    <dbReference type="NCBI Taxonomy" id="2831512"/>
    <lineage>
        <taxon>Eukaryota</taxon>
        <taxon>Fungi</taxon>
        <taxon>Dikarya</taxon>
        <taxon>Ascomycota</taxon>
        <taxon>Pezizomycotina</taxon>
        <taxon>Sordariomycetes</taxon>
        <taxon>Sordariomycetidae</taxon>
        <taxon>Sordariales</taxon>
        <taxon>Chaetomiaceae</taxon>
        <taxon>Staphylotrichum</taxon>
    </lineage>
</organism>
<feature type="transmembrane region" description="Helical" evidence="2">
    <location>
        <begin position="354"/>
        <end position="372"/>
    </location>
</feature>
<evidence type="ECO:0000313" key="6">
    <source>
        <dbReference type="Proteomes" id="UP001303889"/>
    </source>
</evidence>
<evidence type="ECO:0000256" key="2">
    <source>
        <dbReference type="SAM" id="Phobius"/>
    </source>
</evidence>
<feature type="compositionally biased region" description="Acidic residues" evidence="1">
    <location>
        <begin position="309"/>
        <end position="318"/>
    </location>
</feature>
<dbReference type="PANTHER" id="PTHR35408">
    <property type="entry name" value="CHROMOSOME 15, WHOLE GENOME SHOTGUN SEQUENCE"/>
    <property type="match status" value="1"/>
</dbReference>
<feature type="domain" description="DUF7928" evidence="4">
    <location>
        <begin position="157"/>
        <end position="313"/>
    </location>
</feature>
<keyword evidence="2" id="KW-1133">Transmembrane helix</keyword>
<feature type="domain" description="Glycosyltransferase 2-like" evidence="3">
    <location>
        <begin position="603"/>
        <end position="816"/>
    </location>
</feature>
<gene>
    <name evidence="5" type="ORF">C8A05DRAFT_33047</name>
</gene>
<feature type="region of interest" description="Disordered" evidence="1">
    <location>
        <begin position="308"/>
        <end position="328"/>
    </location>
</feature>
<keyword evidence="2" id="KW-0472">Membrane</keyword>
<reference evidence="5" key="2">
    <citation type="submission" date="2023-05" db="EMBL/GenBank/DDBJ databases">
        <authorList>
            <consortium name="Lawrence Berkeley National Laboratory"/>
            <person name="Steindorff A."/>
            <person name="Hensen N."/>
            <person name="Bonometti L."/>
            <person name="Westerberg I."/>
            <person name="Brannstrom I.O."/>
            <person name="Guillou S."/>
            <person name="Cros-Aarteil S."/>
            <person name="Calhoun S."/>
            <person name="Haridas S."/>
            <person name="Kuo A."/>
            <person name="Mondo S."/>
            <person name="Pangilinan J."/>
            <person name="Riley R."/>
            <person name="Labutti K."/>
            <person name="Andreopoulos B."/>
            <person name="Lipzen A."/>
            <person name="Chen C."/>
            <person name="Yanf M."/>
            <person name="Daum C."/>
            <person name="Ng V."/>
            <person name="Clum A."/>
            <person name="Ohm R."/>
            <person name="Martin F."/>
            <person name="Silar P."/>
            <person name="Natvig D."/>
            <person name="Lalanne C."/>
            <person name="Gautier V."/>
            <person name="Ament-Velasquez S.L."/>
            <person name="Kruys A."/>
            <person name="Hutchinson M.I."/>
            <person name="Powell A.J."/>
            <person name="Barry K."/>
            <person name="Miller A.N."/>
            <person name="Grigoriev I.V."/>
            <person name="Debuchy R."/>
            <person name="Gladieux P."/>
            <person name="Thoren M.H."/>
            <person name="Johannesson H."/>
        </authorList>
    </citation>
    <scope>NUCLEOTIDE SEQUENCE</scope>
    <source>
        <strain evidence="5">CBS 103.79</strain>
    </source>
</reference>
<evidence type="ECO:0000259" key="3">
    <source>
        <dbReference type="Pfam" id="PF13632"/>
    </source>
</evidence>
<dbReference type="InterPro" id="IPR001173">
    <property type="entry name" value="Glyco_trans_2-like"/>
</dbReference>
<reference evidence="5" key="1">
    <citation type="journal article" date="2023" name="Mol. Phylogenet. Evol.">
        <title>Genome-scale phylogeny and comparative genomics of the fungal order Sordariales.</title>
        <authorList>
            <person name="Hensen N."/>
            <person name="Bonometti L."/>
            <person name="Westerberg I."/>
            <person name="Brannstrom I.O."/>
            <person name="Guillou S."/>
            <person name="Cros-Aarteil S."/>
            <person name="Calhoun S."/>
            <person name="Haridas S."/>
            <person name="Kuo A."/>
            <person name="Mondo S."/>
            <person name="Pangilinan J."/>
            <person name="Riley R."/>
            <person name="LaButti K."/>
            <person name="Andreopoulos B."/>
            <person name="Lipzen A."/>
            <person name="Chen C."/>
            <person name="Yan M."/>
            <person name="Daum C."/>
            <person name="Ng V."/>
            <person name="Clum A."/>
            <person name="Steindorff A."/>
            <person name="Ohm R.A."/>
            <person name="Martin F."/>
            <person name="Silar P."/>
            <person name="Natvig D.O."/>
            <person name="Lalanne C."/>
            <person name="Gautier V."/>
            <person name="Ament-Velasquez S.L."/>
            <person name="Kruys A."/>
            <person name="Hutchinson M.I."/>
            <person name="Powell A.J."/>
            <person name="Barry K."/>
            <person name="Miller A.N."/>
            <person name="Grigoriev I.V."/>
            <person name="Debuchy R."/>
            <person name="Gladieux P."/>
            <person name="Hiltunen Thoren M."/>
            <person name="Johannesson H."/>
        </authorList>
    </citation>
    <scope>NUCLEOTIDE SEQUENCE</scope>
    <source>
        <strain evidence="5">CBS 103.79</strain>
    </source>
</reference>
<dbReference type="EMBL" id="MU855461">
    <property type="protein sequence ID" value="KAK3903235.1"/>
    <property type="molecule type" value="Genomic_DNA"/>
</dbReference>
<evidence type="ECO:0000313" key="5">
    <source>
        <dbReference type="EMBL" id="KAK3903235.1"/>
    </source>
</evidence>
<feature type="region of interest" description="Disordered" evidence="1">
    <location>
        <begin position="1"/>
        <end position="149"/>
    </location>
</feature>
<feature type="transmembrane region" description="Helical" evidence="2">
    <location>
        <begin position="384"/>
        <end position="405"/>
    </location>
</feature>
<feature type="transmembrane region" description="Helical" evidence="2">
    <location>
        <begin position="794"/>
        <end position="821"/>
    </location>
</feature>
<accession>A0AAN6MLP4</accession>
<dbReference type="Gene3D" id="3.90.550.10">
    <property type="entry name" value="Spore Coat Polysaccharide Biosynthesis Protein SpsA, Chain A"/>
    <property type="match status" value="1"/>
</dbReference>
<feature type="compositionally biased region" description="Low complexity" evidence="1">
    <location>
        <begin position="51"/>
        <end position="66"/>
    </location>
</feature>
<dbReference type="PANTHER" id="PTHR35408:SF1">
    <property type="entry name" value="GLYCOSYLTRANSFERASE 2-LIKE DOMAIN-CONTAINING PROTEIN"/>
    <property type="match status" value="1"/>
</dbReference>
<feature type="compositionally biased region" description="Polar residues" evidence="1">
    <location>
        <begin position="118"/>
        <end position="132"/>
    </location>
</feature>
<keyword evidence="2" id="KW-0812">Transmembrane</keyword>
<comment type="caution">
    <text evidence="5">The sequence shown here is derived from an EMBL/GenBank/DDBJ whole genome shotgun (WGS) entry which is preliminary data.</text>
</comment>
<evidence type="ECO:0000259" key="4">
    <source>
        <dbReference type="Pfam" id="PF25550"/>
    </source>
</evidence>
<keyword evidence="5" id="KW-0808">Transferase</keyword>
<dbReference type="AlphaFoldDB" id="A0AAN6MLP4"/>
<keyword evidence="6" id="KW-1185">Reference proteome</keyword>
<dbReference type="Proteomes" id="UP001303889">
    <property type="component" value="Unassembled WGS sequence"/>
</dbReference>
<feature type="transmembrane region" description="Helical" evidence="2">
    <location>
        <begin position="928"/>
        <end position="951"/>
    </location>
</feature>
<dbReference type="Pfam" id="PF13632">
    <property type="entry name" value="Glyco_trans_2_3"/>
    <property type="match status" value="1"/>
</dbReference>
<name>A0AAN6MLP4_9PEZI</name>
<dbReference type="Pfam" id="PF25550">
    <property type="entry name" value="DUF7928"/>
    <property type="match status" value="1"/>
</dbReference>
<sequence>MKKFQSYFTPATPKEDDKKAGSNDGTQVASSAAGGAAAATGGGTRSRRSGSKASTHQLQPLRRPGAALPPPPSVISETPAGSGPLSARGSMLSVPGAATQQQQPAAHGHQASDAATIRSGTKGANSPATSRAPSLRHSFLPAGDARSRDSDTINEIRNDMMVNWLYEQQLRKQLASGMDPYEGVVLKKARGNFTCCPPQMAGIPGSLFQVVAQMNVRCAMTVNTPVVRALLDSIVSKTDLDYVPLPDGLRVQVLRTMADLPRGQLHHFAAFVEDVRLLVVWDDEPEKLLARVQDLEARFIAMIWGNGEGGDEDEDDGPAGEKKGGAVVGGQELDPGQLEEALARENRPVRLESAFMVAVTMALWIVCPALGWRWLAFQTVVDGTYLRFALLAALPAQLFVSLFFFQSIVTSLFQVFGPISAVANNSKYYSGRAPRRLDRAQGALPHVTIQMPVYKEGLNGVIKPTVVSLKAAISTYEMQGGTANIFVNDDGMQLISDDEAQARRDFYDEHNIGWVARPAHNPTPEAGTDEKRFLRRGKFKKASNMNYALHVSNRVEEKLAAVQRGTRWSAERENAAYQQCLADVLQEDEGRCWAEGNIRMGDYILLIDSDTRVPHDCLLDAVSEMEQSPEVAILQFQSGVMNVTNSFFENGVTWFTRLIYSCITFAVASGDSCPFVGHNAILRWQALQDAASFTDEDGYEKYWSESHVSEDFDMSLRLQVAGYTLRYASYTGDGFKEGVSLTVYDELARWEKYAYGCNELVFHPLRFWFVRGPFTPLIRKFLGSKIPLPKKMTIMAYIGTYYAIAAACPLTVANYFITGWFYGLYDKYYIDSFAIYISIIVVFTALGNLALAVLRYRLSEQSLISAYWDNIKWIPMFCIFLGGISLHMSQAILSHFFEIDMVWGATAKELEEVRFGPEILRIIRRFKFTFVFCFVCTALMICGTIVFPVQWRITTFFSIYPLGALVVSHFALPVLLNPALMMFTW</sequence>
<protein>
    <submittedName>
        <fullName evidence="5">Glycosyl transferase family group 2-domain-containing protein</fullName>
    </submittedName>
</protein>
<feature type="compositionally biased region" description="Low complexity" evidence="1">
    <location>
        <begin position="95"/>
        <end position="111"/>
    </location>
</feature>
<feature type="transmembrane region" description="Helical" evidence="2">
    <location>
        <begin position="833"/>
        <end position="854"/>
    </location>
</feature>
<proteinExistence type="predicted"/>
<evidence type="ECO:0000256" key="1">
    <source>
        <dbReference type="SAM" id="MobiDB-lite"/>
    </source>
</evidence>
<dbReference type="SUPFAM" id="SSF53448">
    <property type="entry name" value="Nucleotide-diphospho-sugar transferases"/>
    <property type="match status" value="1"/>
</dbReference>
<dbReference type="InterPro" id="IPR057688">
    <property type="entry name" value="DUF7928"/>
</dbReference>
<dbReference type="InterPro" id="IPR029044">
    <property type="entry name" value="Nucleotide-diphossugar_trans"/>
</dbReference>
<dbReference type="GO" id="GO:0016740">
    <property type="term" value="F:transferase activity"/>
    <property type="evidence" value="ECO:0007669"/>
    <property type="project" value="UniProtKB-KW"/>
</dbReference>
<feature type="transmembrane region" description="Helical" evidence="2">
    <location>
        <begin position="957"/>
        <end position="976"/>
    </location>
</feature>
<feature type="compositionally biased region" description="Low complexity" evidence="1">
    <location>
        <begin position="29"/>
        <end position="39"/>
    </location>
</feature>